<accession>A0AA36MXG8</accession>
<evidence type="ECO:0000256" key="1">
    <source>
        <dbReference type="SAM" id="MobiDB-lite"/>
    </source>
</evidence>
<feature type="region of interest" description="Disordered" evidence="1">
    <location>
        <begin position="1"/>
        <end position="71"/>
    </location>
</feature>
<keyword evidence="3" id="KW-1185">Reference proteome</keyword>
<proteinExistence type="predicted"/>
<feature type="region of interest" description="Disordered" evidence="1">
    <location>
        <begin position="358"/>
        <end position="449"/>
    </location>
</feature>
<organism evidence="2 3">
    <name type="scientific">Effrenium voratum</name>
    <dbReference type="NCBI Taxonomy" id="2562239"/>
    <lineage>
        <taxon>Eukaryota</taxon>
        <taxon>Sar</taxon>
        <taxon>Alveolata</taxon>
        <taxon>Dinophyceae</taxon>
        <taxon>Suessiales</taxon>
        <taxon>Symbiodiniaceae</taxon>
        <taxon>Effrenium</taxon>
    </lineage>
</organism>
<name>A0AA36MXG8_9DINO</name>
<evidence type="ECO:0000313" key="2">
    <source>
        <dbReference type="EMBL" id="CAJ1383371.1"/>
    </source>
</evidence>
<comment type="caution">
    <text evidence="2">The sequence shown here is derived from an EMBL/GenBank/DDBJ whole genome shotgun (WGS) entry which is preliminary data.</text>
</comment>
<dbReference type="InterPro" id="IPR010770">
    <property type="entry name" value="Ecd"/>
</dbReference>
<dbReference type="EMBL" id="CAUJNA010001009">
    <property type="protein sequence ID" value="CAJ1383371.1"/>
    <property type="molecule type" value="Genomic_DNA"/>
</dbReference>
<gene>
    <name evidence="2" type="ORF">EVOR1521_LOCUS10509</name>
</gene>
<feature type="compositionally biased region" description="Basic residues" evidence="1">
    <location>
        <begin position="1"/>
        <end position="16"/>
    </location>
</feature>
<dbReference type="PANTHER" id="PTHR13060:SF0">
    <property type="entry name" value="PROTEIN ECDYSONELESS HOMOLOG"/>
    <property type="match status" value="1"/>
</dbReference>
<dbReference type="Pfam" id="PF07093">
    <property type="entry name" value="SGT1"/>
    <property type="match status" value="1"/>
</dbReference>
<feature type="compositionally biased region" description="Acidic residues" evidence="1">
    <location>
        <begin position="397"/>
        <end position="414"/>
    </location>
</feature>
<reference evidence="2" key="1">
    <citation type="submission" date="2023-08" db="EMBL/GenBank/DDBJ databases">
        <authorList>
            <person name="Chen Y."/>
            <person name="Shah S."/>
            <person name="Dougan E. K."/>
            <person name="Thang M."/>
            <person name="Chan C."/>
        </authorList>
    </citation>
    <scope>NUCLEOTIDE SEQUENCE</scope>
</reference>
<dbReference type="PANTHER" id="PTHR13060">
    <property type="entry name" value="SGT1 PROTEIN HSGT1 SUPPRESSOR OF GCR2"/>
    <property type="match status" value="1"/>
</dbReference>
<dbReference type="AlphaFoldDB" id="A0AA36MXG8"/>
<feature type="region of interest" description="Disordered" evidence="1">
    <location>
        <begin position="319"/>
        <end position="344"/>
    </location>
</feature>
<dbReference type="GO" id="GO:0005634">
    <property type="term" value="C:nucleus"/>
    <property type="evidence" value="ECO:0007669"/>
    <property type="project" value="TreeGrafter"/>
</dbReference>
<protein>
    <submittedName>
        <fullName evidence="2">Uncharacterized protein</fullName>
    </submittedName>
</protein>
<dbReference type="Proteomes" id="UP001178507">
    <property type="component" value="Unassembled WGS sequence"/>
</dbReference>
<feature type="compositionally biased region" description="Basic and acidic residues" evidence="1">
    <location>
        <begin position="51"/>
        <end position="61"/>
    </location>
</feature>
<sequence>MLDFRHGRRHSHSTRGRHIDGFGSLVRNFRGSGRASGTRPRPQEGEPPQLSRREGLRRLRGGDGSVARGKMQRAIDGRLQGYPKRAFELSRHVVRAVLPERVARLLLAMPELIAVILDHLPTPPTRELQRLRRDLPEDQSAQYFDCESLREDEETFCVGIRFTRLQYARLVSLRCQVPQRFARKRWKLPKGGQTSEKAMQLGAMLCAGLEAAYLQGTRSATAVLRWREVPEVLPWASDPHFRHHLCPELLQSTSARRAYAQQDNLEEPFREALLRALQNPVLKAVRFEEHWRDRDDPEDWMQVSQEDLDRDMKVRQAEFDSFDQKRQKSSAASQGPSAEELQKEVAAMGSKISQLLQGSSSVDGVEADAPAASTRPGSDSGSDSESEDSAKQLDVLGMEEDAEEASDHEDGSDEEGGRMQDYFSELDDQLEGVLDGEAAEEETPDRLPLSSRHVKVHSTDGVELDMHAMEHVLASFCSENRLEPGPATLLLGELGLGGMTSTSSLDGLD</sequence>
<evidence type="ECO:0000313" key="3">
    <source>
        <dbReference type="Proteomes" id="UP001178507"/>
    </source>
</evidence>